<dbReference type="PRINTS" id="PR00066">
    <property type="entry name" value="XRODRMPGMNTG"/>
</dbReference>
<dbReference type="CDD" id="cd09868">
    <property type="entry name" value="PIN_XPG_RAD2"/>
    <property type="match status" value="1"/>
</dbReference>
<dbReference type="GO" id="GO:0004520">
    <property type="term" value="F:DNA endonuclease activity"/>
    <property type="evidence" value="ECO:0007669"/>
    <property type="project" value="TreeGrafter"/>
</dbReference>
<organism evidence="13 14">
    <name type="scientific">Caenorhabditis tropicalis</name>
    <dbReference type="NCBI Taxonomy" id="1561998"/>
    <lineage>
        <taxon>Eukaryota</taxon>
        <taxon>Metazoa</taxon>
        <taxon>Ecdysozoa</taxon>
        <taxon>Nematoda</taxon>
        <taxon>Chromadorea</taxon>
        <taxon>Rhabditida</taxon>
        <taxon>Rhabditina</taxon>
        <taxon>Rhabditomorpha</taxon>
        <taxon>Rhabditoidea</taxon>
        <taxon>Rhabditidae</taxon>
        <taxon>Peloderinae</taxon>
        <taxon>Caenorhabditis</taxon>
    </lineage>
</organism>
<dbReference type="CDD" id="cd09900">
    <property type="entry name" value="H3TH_XPG-like"/>
    <property type="match status" value="1"/>
</dbReference>
<dbReference type="GO" id="GO:0016787">
    <property type="term" value="F:hydrolase activity"/>
    <property type="evidence" value="ECO:0007669"/>
    <property type="project" value="UniProtKB-KW"/>
</dbReference>
<dbReference type="PANTHER" id="PTHR16171:SF7">
    <property type="entry name" value="DNA REPAIR PROTEIN RAD2"/>
    <property type="match status" value="1"/>
</dbReference>
<accession>A0A1I7TD08</accession>
<dbReference type="eggNOG" id="KOG2520">
    <property type="taxonomic scope" value="Eukaryota"/>
</dbReference>
<dbReference type="GO" id="GO:0003697">
    <property type="term" value="F:single-stranded DNA binding"/>
    <property type="evidence" value="ECO:0007669"/>
    <property type="project" value="InterPro"/>
</dbReference>
<feature type="domain" description="XPG N-terminal" evidence="12">
    <location>
        <begin position="1"/>
        <end position="75"/>
    </location>
</feature>
<feature type="domain" description="XPG-I" evidence="11">
    <location>
        <begin position="465"/>
        <end position="539"/>
    </location>
</feature>
<evidence type="ECO:0000259" key="12">
    <source>
        <dbReference type="SMART" id="SM00485"/>
    </source>
</evidence>
<dbReference type="InterPro" id="IPR006084">
    <property type="entry name" value="XPG/Rad2"/>
</dbReference>
<evidence type="ECO:0000256" key="9">
    <source>
        <dbReference type="ARBA" id="ARBA00023242"/>
    </source>
</evidence>
<evidence type="ECO:0000256" key="10">
    <source>
        <dbReference type="SAM" id="MobiDB-lite"/>
    </source>
</evidence>
<evidence type="ECO:0000259" key="11">
    <source>
        <dbReference type="SMART" id="SM00484"/>
    </source>
</evidence>
<evidence type="ECO:0000256" key="7">
    <source>
        <dbReference type="ARBA" id="ARBA00022801"/>
    </source>
</evidence>
<dbReference type="SUPFAM" id="SSF47807">
    <property type="entry name" value="5' to 3' exonuclease, C-terminal subdomain"/>
    <property type="match status" value="1"/>
</dbReference>
<feature type="compositionally biased region" description="Basic residues" evidence="10">
    <location>
        <begin position="774"/>
        <end position="784"/>
    </location>
</feature>
<keyword evidence="4" id="KW-0540">Nuclease</keyword>
<dbReference type="InterPro" id="IPR008918">
    <property type="entry name" value="HhH2"/>
</dbReference>
<evidence type="ECO:0000256" key="3">
    <source>
        <dbReference type="ARBA" id="ARBA00005283"/>
    </source>
</evidence>
<dbReference type="WBParaSite" id="Csp11.Scaffold583.g4711.t1">
    <property type="protein sequence ID" value="Csp11.Scaffold583.g4711.t1"/>
    <property type="gene ID" value="Csp11.Scaffold583.g4711"/>
</dbReference>
<dbReference type="InterPro" id="IPR006085">
    <property type="entry name" value="XPG_DNA_repair_N"/>
</dbReference>
<dbReference type="SMART" id="SM00485">
    <property type="entry name" value="XPGN"/>
    <property type="match status" value="1"/>
</dbReference>
<evidence type="ECO:0000313" key="13">
    <source>
        <dbReference type="Proteomes" id="UP000095282"/>
    </source>
</evidence>
<reference evidence="14" key="1">
    <citation type="submission" date="2016-11" db="UniProtKB">
        <authorList>
            <consortium name="WormBaseParasite"/>
        </authorList>
    </citation>
    <scope>IDENTIFICATION</scope>
</reference>
<feature type="compositionally biased region" description="Basic and acidic residues" evidence="10">
    <location>
        <begin position="790"/>
        <end position="801"/>
    </location>
</feature>
<dbReference type="InterPro" id="IPR029060">
    <property type="entry name" value="PIN-like_dom_sf"/>
</dbReference>
<dbReference type="Proteomes" id="UP000095282">
    <property type="component" value="Unplaced"/>
</dbReference>
<protein>
    <submittedName>
        <fullName evidence="14">XPGN domain-containing protein</fullName>
    </submittedName>
</protein>
<comment type="similarity">
    <text evidence="3">Belongs to the XPG/RAD2 endonuclease family. XPG subfamily.</text>
</comment>
<sequence>MFGRKKLAIDVSIWIYQAQLAYPSDQPFPHLRLLVNRLSKLLFYKIRPVFVFDGPQVPELKRQVLESRRQKRQNDDDVLTNNKKMGKLKEIASGRLDDVALANAIKEVISPSKKVVLNDVYKDIPSTSTNFEKPSAHQNDQLVYEDLDESSSDDSDIIVEEDVKKEEIVNDERPFSSRKLEIRSLVEKRETMRNSRLRPDMIPQDSKSFSNFQMQRLLQRGRLNSQIEQLAKSGTTSSGVYSSDKINVTGPDGTSHVLKYAHSDEVQEVHPQLTREIDSLYQAPLEMTLDLFSVEYGGKKLSREVTPDDLREEVLERMEERLFNTEGGGYQSKSGMLEAIARKRVRQHYGTETFEDKEEEKRRRRTEEEEDDLIEISDDEIVLQKVLLETASKKLDEKMSSLEKYKKEENEEEEEEEEWDPQRNDLPSTSSAAQRNLAEEYIHLNYDDDNDKTPELYRDLQEFLTNAGIPWIEAPGEAEAQCVELERQGLVDGVVSDDSDVWAFGVKHVYRHMFAKNRRVQRYGEKTTANKDNCNLFCLTREDYVSIALLSGGDYSSGLVKVGAIGALELVSEFVECRTGQIDNLDAVERRIMKLLEKVGSLFLTAPDEKRAVSRKAMILRRHVTEANDKELIENVCSNKDAVHAYLHPLVDSSSEKFRWRQMNIPLIRQILNQRLQWPDRTQRHEEQNSFDAFDKWNTFLQSGGRSQMRLDRFFAQKLDSSLELKWSKKVLEAMEIIGKRAKGFPVVVEPKEEAQKKKVVKSVKPKTVEKKSTRGKGRGRGRGRGGVAKKPEVYEKKELNLSEESSNDSFDDF</sequence>
<dbReference type="SUPFAM" id="SSF88723">
    <property type="entry name" value="PIN domain-like"/>
    <property type="match status" value="1"/>
</dbReference>
<evidence type="ECO:0000256" key="5">
    <source>
        <dbReference type="ARBA" id="ARBA00022723"/>
    </source>
</evidence>
<dbReference type="GO" id="GO:0005634">
    <property type="term" value="C:nucleus"/>
    <property type="evidence" value="ECO:0007669"/>
    <property type="project" value="UniProtKB-SubCell"/>
</dbReference>
<evidence type="ECO:0000256" key="2">
    <source>
        <dbReference type="ARBA" id="ARBA00004123"/>
    </source>
</evidence>
<evidence type="ECO:0000313" key="14">
    <source>
        <dbReference type="WBParaSite" id="Csp11.Scaffold583.g4711.t1"/>
    </source>
</evidence>
<dbReference type="SMART" id="SM00484">
    <property type="entry name" value="XPGI"/>
    <property type="match status" value="1"/>
</dbReference>
<dbReference type="InterPro" id="IPR001044">
    <property type="entry name" value="XPG/Rad2_eukaryotes"/>
</dbReference>
<feature type="region of interest" description="Disordered" evidence="10">
    <location>
        <begin position="350"/>
        <end position="371"/>
    </location>
</feature>
<keyword evidence="7" id="KW-0378">Hydrolase</keyword>
<dbReference type="STRING" id="1561998.A0A1I7TD08"/>
<dbReference type="GO" id="GO:0006289">
    <property type="term" value="P:nucleotide-excision repair"/>
    <property type="evidence" value="ECO:0007669"/>
    <property type="project" value="InterPro"/>
</dbReference>
<dbReference type="Pfam" id="PF00867">
    <property type="entry name" value="XPG_I"/>
    <property type="match status" value="1"/>
</dbReference>
<keyword evidence="6" id="KW-0255">Endonuclease</keyword>
<keyword evidence="13" id="KW-1185">Reference proteome</keyword>
<dbReference type="Pfam" id="PF00752">
    <property type="entry name" value="XPG_N"/>
    <property type="match status" value="1"/>
</dbReference>
<keyword evidence="8" id="KW-0460">Magnesium</keyword>
<keyword evidence="9" id="KW-0539">Nucleus</keyword>
<dbReference type="AlphaFoldDB" id="A0A1I7TD08"/>
<keyword evidence="5" id="KW-0479">Metal-binding</keyword>
<dbReference type="InterPro" id="IPR036279">
    <property type="entry name" value="5-3_exonuclease_C_sf"/>
</dbReference>
<proteinExistence type="inferred from homology"/>
<evidence type="ECO:0000256" key="1">
    <source>
        <dbReference type="ARBA" id="ARBA00001946"/>
    </source>
</evidence>
<name>A0A1I7TD08_9PELO</name>
<dbReference type="PRINTS" id="PR00853">
    <property type="entry name" value="XPGRADSUPER"/>
</dbReference>
<dbReference type="GO" id="GO:0046872">
    <property type="term" value="F:metal ion binding"/>
    <property type="evidence" value="ECO:0007669"/>
    <property type="project" value="UniProtKB-KW"/>
</dbReference>
<dbReference type="InterPro" id="IPR006086">
    <property type="entry name" value="XPG-I_dom"/>
</dbReference>
<dbReference type="SMART" id="SM00279">
    <property type="entry name" value="HhH2"/>
    <property type="match status" value="1"/>
</dbReference>
<evidence type="ECO:0000256" key="8">
    <source>
        <dbReference type="ARBA" id="ARBA00022842"/>
    </source>
</evidence>
<comment type="cofactor">
    <cofactor evidence="1">
        <name>Mg(2+)</name>
        <dbReference type="ChEBI" id="CHEBI:18420"/>
    </cofactor>
</comment>
<dbReference type="Gene3D" id="3.40.50.1010">
    <property type="entry name" value="5'-nuclease"/>
    <property type="match status" value="2"/>
</dbReference>
<evidence type="ECO:0000256" key="4">
    <source>
        <dbReference type="ARBA" id="ARBA00022722"/>
    </source>
</evidence>
<feature type="region of interest" description="Disordered" evidence="10">
    <location>
        <begin position="404"/>
        <end position="431"/>
    </location>
</feature>
<feature type="compositionally biased region" description="Acidic residues" evidence="10">
    <location>
        <begin position="410"/>
        <end position="419"/>
    </location>
</feature>
<dbReference type="PANTHER" id="PTHR16171">
    <property type="entry name" value="DNA REPAIR PROTEIN COMPLEMENTING XP-G CELLS-RELATED"/>
    <property type="match status" value="1"/>
</dbReference>
<evidence type="ECO:0000256" key="6">
    <source>
        <dbReference type="ARBA" id="ARBA00022759"/>
    </source>
</evidence>
<feature type="region of interest" description="Disordered" evidence="10">
    <location>
        <begin position="756"/>
        <end position="814"/>
    </location>
</feature>
<comment type="subcellular location">
    <subcellularLocation>
        <location evidence="2">Nucleus</location>
    </subcellularLocation>
</comment>